<feature type="region of interest" description="Disordered" evidence="1">
    <location>
        <begin position="625"/>
        <end position="651"/>
    </location>
</feature>
<evidence type="ECO:0000259" key="2">
    <source>
        <dbReference type="PROSITE" id="PS50006"/>
    </source>
</evidence>
<name>A0A422PGN3_9TRYP</name>
<dbReference type="PROSITE" id="PS50006">
    <property type="entry name" value="FHA_DOMAIN"/>
    <property type="match status" value="1"/>
</dbReference>
<sequence>MLQATPPPSAAALLNREAAELDGNVVAYEGCGDDDDRATLLAFDEGSDTGTCSTHTALLSDGAEEEVEGRGDAPCGAVFGAAHDVEVAHCGGSQPPQPLSSTLNKPPPTSTPFQEIHLVRSAAPLHPHPPEGEGAVAEAVGFPQLCVSWELCAGAQALGAVQQFLVPAEGEVWWASTGAPPPPARLTCVYQVGRSEIPEALGALKLPQSRYSVSRMHCEVRLHFRLTPNSVAQIQNTATPHGRVYSWRSFDVVDCSSANGTLYHAVRLLPSHRYSFSVEGGVRSVELMLGDHYLLRVQPRDAAATASAEPPAHHRDAAKPAERADAAVQWTTSPVRVTRRASPQPRRQAKKPVTPAKRQRTAQRRKRVGFKDDAAPFIRPPCGGVEAGANGALTIVTTGIRLTPAKQSKLRVLGIVANPAMTEFSRAKVLVIEAPLMRSVKLLTALPYVQHIVHRGWLDAVLALASKAAPASSSSSPSSPSHFSDPALFPYSERRTRRSIETANGFSLEELMQVPLSQRQALFAGQLFWVHPEAEPQDPPDNDLSYVILASGGALTKSASSATVAVMPRVTVTSSMWRQASACPQEPLCIFVVPNDVFRAVLQQRRPTRSTVRCPVGVSVLPPSSVAAKPREKRQPPFSRDSTRASKSRCL</sequence>
<evidence type="ECO:0000313" key="4">
    <source>
        <dbReference type="Proteomes" id="UP000284403"/>
    </source>
</evidence>
<feature type="compositionally biased region" description="Basic residues" evidence="1">
    <location>
        <begin position="357"/>
        <end position="368"/>
    </location>
</feature>
<evidence type="ECO:0000313" key="3">
    <source>
        <dbReference type="EMBL" id="RNF16878.1"/>
    </source>
</evidence>
<dbReference type="InterPro" id="IPR000253">
    <property type="entry name" value="FHA_dom"/>
</dbReference>
<dbReference type="EMBL" id="MKKU01000280">
    <property type="protein sequence ID" value="RNF16878.1"/>
    <property type="molecule type" value="Genomic_DNA"/>
</dbReference>
<protein>
    <recommendedName>
        <fullName evidence="2">FHA domain-containing protein</fullName>
    </recommendedName>
</protein>
<gene>
    <name evidence="3" type="ORF">Tco025E_05003</name>
</gene>
<feature type="region of interest" description="Disordered" evidence="1">
    <location>
        <begin position="91"/>
        <end position="111"/>
    </location>
</feature>
<proteinExistence type="predicted"/>
<dbReference type="OrthoDB" id="342264at2759"/>
<dbReference type="Proteomes" id="UP000284403">
    <property type="component" value="Unassembled WGS sequence"/>
</dbReference>
<dbReference type="GeneID" id="40318614"/>
<dbReference type="AlphaFoldDB" id="A0A422PGN3"/>
<keyword evidence="4" id="KW-1185">Reference proteome</keyword>
<reference evidence="3 4" key="1">
    <citation type="journal article" date="2018" name="BMC Genomics">
        <title>Genomic comparison of Trypanosoma conorhini and Trypanosoma rangeli to Trypanosoma cruzi strains of high and low virulence.</title>
        <authorList>
            <person name="Bradwell K.R."/>
            <person name="Koparde V.N."/>
            <person name="Matveyev A.V."/>
            <person name="Serrano M.G."/>
            <person name="Alves J.M."/>
            <person name="Parikh H."/>
            <person name="Huang B."/>
            <person name="Lee V."/>
            <person name="Espinosa-Alvarez O."/>
            <person name="Ortiz P.A."/>
            <person name="Costa-Martins A.G."/>
            <person name="Teixeira M.M."/>
            <person name="Buck G.A."/>
        </authorList>
    </citation>
    <scope>NUCLEOTIDE SEQUENCE [LARGE SCALE GENOMIC DNA]</scope>
    <source>
        <strain evidence="3 4">025E</strain>
    </source>
</reference>
<feature type="compositionally biased region" description="Basic and acidic residues" evidence="1">
    <location>
        <begin position="311"/>
        <end position="325"/>
    </location>
</feature>
<dbReference type="RefSeq" id="XP_029227956.1">
    <property type="nucleotide sequence ID" value="XM_029371907.1"/>
</dbReference>
<evidence type="ECO:0000256" key="1">
    <source>
        <dbReference type="SAM" id="MobiDB-lite"/>
    </source>
</evidence>
<accession>A0A422PGN3</accession>
<comment type="caution">
    <text evidence="3">The sequence shown here is derived from an EMBL/GenBank/DDBJ whole genome shotgun (WGS) entry which is preliminary data.</text>
</comment>
<organism evidence="3 4">
    <name type="scientific">Trypanosoma conorhini</name>
    <dbReference type="NCBI Taxonomy" id="83891"/>
    <lineage>
        <taxon>Eukaryota</taxon>
        <taxon>Discoba</taxon>
        <taxon>Euglenozoa</taxon>
        <taxon>Kinetoplastea</taxon>
        <taxon>Metakinetoplastina</taxon>
        <taxon>Trypanosomatida</taxon>
        <taxon>Trypanosomatidae</taxon>
        <taxon>Trypanosoma</taxon>
    </lineage>
</organism>
<feature type="region of interest" description="Disordered" evidence="1">
    <location>
        <begin position="302"/>
        <end position="368"/>
    </location>
</feature>
<feature type="domain" description="FHA" evidence="2">
    <location>
        <begin position="190"/>
        <end position="268"/>
    </location>
</feature>